<dbReference type="EMBL" id="DSBX01000020">
    <property type="protein sequence ID" value="HDQ98792.1"/>
    <property type="molecule type" value="Genomic_DNA"/>
</dbReference>
<evidence type="ECO:0000313" key="6">
    <source>
        <dbReference type="EMBL" id="HDQ98792.1"/>
    </source>
</evidence>
<dbReference type="InterPro" id="IPR052561">
    <property type="entry name" value="ComplexI_Subunit1"/>
</dbReference>
<comment type="caution">
    <text evidence="6">The sequence shown here is derived from an EMBL/GenBank/DDBJ whole genome shotgun (WGS) entry which is preliminary data.</text>
</comment>
<feature type="transmembrane region" description="Helical" evidence="5">
    <location>
        <begin position="189"/>
        <end position="208"/>
    </location>
</feature>
<protein>
    <submittedName>
        <fullName evidence="6">NADH-quinone oxidoreductase subunit H</fullName>
    </submittedName>
</protein>
<evidence type="ECO:0000256" key="3">
    <source>
        <dbReference type="ARBA" id="ARBA00022989"/>
    </source>
</evidence>
<organism evidence="6">
    <name type="scientific">candidate division WOR-3 bacterium</name>
    <dbReference type="NCBI Taxonomy" id="2052148"/>
    <lineage>
        <taxon>Bacteria</taxon>
        <taxon>Bacteria division WOR-3</taxon>
    </lineage>
</organism>
<name>A0A7V0T409_UNCW3</name>
<gene>
    <name evidence="6" type="ORF">ENN51_00695</name>
</gene>
<accession>A0A7V0T409</accession>
<dbReference type="Proteomes" id="UP000885672">
    <property type="component" value="Unassembled WGS sequence"/>
</dbReference>
<feature type="transmembrane region" description="Helical" evidence="5">
    <location>
        <begin position="62"/>
        <end position="81"/>
    </location>
</feature>
<dbReference type="PANTHER" id="PTHR43359:SF1">
    <property type="entry name" value="FORMATE HYDROGENLYASE SUBUNIT 4-RELATED"/>
    <property type="match status" value="1"/>
</dbReference>
<dbReference type="Pfam" id="PF00146">
    <property type="entry name" value="NADHdh"/>
    <property type="match status" value="1"/>
</dbReference>
<dbReference type="PANTHER" id="PTHR43359">
    <property type="entry name" value="FORMATE HYDROGENLYASE SUBUNIT 4"/>
    <property type="match status" value="1"/>
</dbReference>
<keyword evidence="2 5" id="KW-0812">Transmembrane</keyword>
<evidence type="ECO:0000256" key="1">
    <source>
        <dbReference type="ARBA" id="ARBA00004141"/>
    </source>
</evidence>
<keyword evidence="4 5" id="KW-0472">Membrane</keyword>
<feature type="transmembrane region" description="Helical" evidence="5">
    <location>
        <begin position="155"/>
        <end position="177"/>
    </location>
</feature>
<feature type="transmembrane region" description="Helical" evidence="5">
    <location>
        <begin position="281"/>
        <end position="299"/>
    </location>
</feature>
<feature type="transmembrane region" description="Helical" evidence="5">
    <location>
        <begin position="305"/>
        <end position="321"/>
    </location>
</feature>
<comment type="subcellular location">
    <subcellularLocation>
        <location evidence="1">Membrane</location>
        <topology evidence="1">Multi-pass membrane protein</topology>
    </subcellularLocation>
</comment>
<reference evidence="6" key="1">
    <citation type="journal article" date="2020" name="mSystems">
        <title>Genome- and Community-Level Interaction Insights into Carbon Utilization and Element Cycling Functions of Hydrothermarchaeota in Hydrothermal Sediment.</title>
        <authorList>
            <person name="Zhou Z."/>
            <person name="Liu Y."/>
            <person name="Xu W."/>
            <person name="Pan J."/>
            <person name="Luo Z.H."/>
            <person name="Li M."/>
        </authorList>
    </citation>
    <scope>NUCLEOTIDE SEQUENCE [LARGE SCALE GENOMIC DNA]</scope>
    <source>
        <strain evidence="6">SpSt-1182</strain>
    </source>
</reference>
<evidence type="ECO:0000256" key="5">
    <source>
        <dbReference type="SAM" id="Phobius"/>
    </source>
</evidence>
<sequence>MQSLSGPRGRAALRDDLPDRCAPVCRGERTGREEDRGRYCGALAALEAAVIGWTGWRLAFSLLIFPGFLFTVLVGFVLSWVDRLVTARVQFRKGPPFIQPFADFFKLMLKQTIVPEGASALVFLFAPMLGVIAMTVATVILWNASFGGSGFVGDVLVLVYLFALPPLGLIIGASASRNPLAAVGASREMTLYFGYEFPFLLALLVPIIKSGGQVQLEALVAAQAGAPFLGSVSGVIAAIIVLLVTQAKLGLVPFDTAEAEQEIMTGVYTEYSGVALAMFKLTRAMMMVVMPLFLVTVLWGGFASWWAILKFLAIIVLVVLIRNTNPRLRVDQALRFFWFGLGGLGIVAVILALAGI</sequence>
<dbReference type="GO" id="GO:0005886">
    <property type="term" value="C:plasma membrane"/>
    <property type="evidence" value="ECO:0007669"/>
    <property type="project" value="TreeGrafter"/>
</dbReference>
<dbReference type="InterPro" id="IPR001694">
    <property type="entry name" value="NADH_UbQ_OxRdtase_su1/FPO"/>
</dbReference>
<proteinExistence type="predicted"/>
<feature type="transmembrane region" description="Helical" evidence="5">
    <location>
        <begin position="220"/>
        <end position="244"/>
    </location>
</feature>
<keyword evidence="3 5" id="KW-1133">Transmembrane helix</keyword>
<feature type="transmembrane region" description="Helical" evidence="5">
    <location>
        <begin position="333"/>
        <end position="354"/>
    </location>
</feature>
<evidence type="ECO:0000256" key="4">
    <source>
        <dbReference type="ARBA" id="ARBA00023136"/>
    </source>
</evidence>
<evidence type="ECO:0000256" key="2">
    <source>
        <dbReference type="ARBA" id="ARBA00022692"/>
    </source>
</evidence>
<feature type="transmembrane region" description="Helical" evidence="5">
    <location>
        <begin position="118"/>
        <end position="143"/>
    </location>
</feature>
<dbReference type="AlphaFoldDB" id="A0A7V0T409"/>